<feature type="transmembrane region" description="Helical" evidence="1">
    <location>
        <begin position="53"/>
        <end position="71"/>
    </location>
</feature>
<dbReference type="EMBL" id="JAPZBO010000009">
    <property type="protein sequence ID" value="KAJ5302516.1"/>
    <property type="molecule type" value="Genomic_DNA"/>
</dbReference>
<feature type="transmembrane region" description="Helical" evidence="1">
    <location>
        <begin position="162"/>
        <end position="180"/>
    </location>
</feature>
<feature type="domain" description="DUF7703" evidence="2">
    <location>
        <begin position="19"/>
        <end position="255"/>
    </location>
</feature>
<dbReference type="Proteomes" id="UP001147746">
    <property type="component" value="Unassembled WGS sequence"/>
</dbReference>
<feature type="transmembrane region" description="Helical" evidence="1">
    <location>
        <begin position="20"/>
        <end position="41"/>
    </location>
</feature>
<keyword evidence="1" id="KW-0812">Transmembrane</keyword>
<dbReference type="PANTHER" id="PTHR37013:SF5">
    <property type="entry name" value="INTEGRAL MEMBRANE PROTEIN"/>
    <property type="match status" value="1"/>
</dbReference>
<keyword evidence="4" id="KW-1185">Reference proteome</keyword>
<evidence type="ECO:0000259" key="2">
    <source>
        <dbReference type="Pfam" id="PF24802"/>
    </source>
</evidence>
<accession>A0A9W9PN26</accession>
<sequence length="294" mass="32909">MSHLEQVPATIFQAGPGNQALGVAIVVFMAIALYNAVELGVLIPLSFRRYHSLYFWALLTSTILGVIPATLGPAFQFFSLTPLWLALLLSNVGFVMMVPNQSVVLYSRLHLVSQSRVVLRSVRWLIIFSVFFIVIPTIILNIGSVYVPTPSWTRGFQAMERIQITWFSTQETLISTIYIYDTIRMIRISPAEDKRRHKILYELVAVNVTAILMDTSLVVLEYVGYYFAQVILKATVYSIKLKLEFAILGMLVSLVHSNGSQGGWVGRPIALLLGGRDLICLLTHIQMGIQGPNY</sequence>
<dbReference type="AlphaFoldDB" id="A0A9W9PN26"/>
<dbReference type="InterPro" id="IPR056120">
    <property type="entry name" value="DUF7703"/>
</dbReference>
<feature type="transmembrane region" description="Helical" evidence="1">
    <location>
        <begin position="200"/>
        <end position="227"/>
    </location>
</feature>
<evidence type="ECO:0000313" key="4">
    <source>
        <dbReference type="Proteomes" id="UP001147746"/>
    </source>
</evidence>
<comment type="caution">
    <text evidence="3">The sequence shown here is derived from an EMBL/GenBank/DDBJ whole genome shotgun (WGS) entry which is preliminary data.</text>
</comment>
<organism evidence="3 4">
    <name type="scientific">Penicillium atrosanguineum</name>
    <dbReference type="NCBI Taxonomy" id="1132637"/>
    <lineage>
        <taxon>Eukaryota</taxon>
        <taxon>Fungi</taxon>
        <taxon>Dikarya</taxon>
        <taxon>Ascomycota</taxon>
        <taxon>Pezizomycotina</taxon>
        <taxon>Eurotiomycetes</taxon>
        <taxon>Eurotiomycetidae</taxon>
        <taxon>Eurotiales</taxon>
        <taxon>Aspergillaceae</taxon>
        <taxon>Penicillium</taxon>
    </lineage>
</organism>
<proteinExistence type="predicted"/>
<evidence type="ECO:0000256" key="1">
    <source>
        <dbReference type="SAM" id="Phobius"/>
    </source>
</evidence>
<gene>
    <name evidence="3" type="ORF">N7476_009315</name>
</gene>
<feature type="transmembrane region" description="Helical" evidence="1">
    <location>
        <begin position="83"/>
        <end position="109"/>
    </location>
</feature>
<dbReference type="PANTHER" id="PTHR37013">
    <property type="entry name" value="INTEGRAL MEMBRANE PROTEIN (AFU_ORTHOLOGUE AFUA_1G05950)-RELATED"/>
    <property type="match status" value="1"/>
</dbReference>
<dbReference type="Pfam" id="PF24802">
    <property type="entry name" value="DUF7703"/>
    <property type="match status" value="1"/>
</dbReference>
<keyword evidence="1" id="KW-0472">Membrane</keyword>
<reference evidence="3" key="2">
    <citation type="journal article" date="2023" name="IMA Fungus">
        <title>Comparative genomic study of the Penicillium genus elucidates a diverse pangenome and 15 lateral gene transfer events.</title>
        <authorList>
            <person name="Petersen C."/>
            <person name="Sorensen T."/>
            <person name="Nielsen M.R."/>
            <person name="Sondergaard T.E."/>
            <person name="Sorensen J.L."/>
            <person name="Fitzpatrick D.A."/>
            <person name="Frisvad J.C."/>
            <person name="Nielsen K.L."/>
        </authorList>
    </citation>
    <scope>NUCLEOTIDE SEQUENCE</scope>
    <source>
        <strain evidence="3">IBT 21472</strain>
    </source>
</reference>
<name>A0A9W9PN26_9EURO</name>
<reference evidence="3" key="1">
    <citation type="submission" date="2022-12" db="EMBL/GenBank/DDBJ databases">
        <authorList>
            <person name="Petersen C."/>
        </authorList>
    </citation>
    <scope>NUCLEOTIDE SEQUENCE</scope>
    <source>
        <strain evidence="3">IBT 21472</strain>
    </source>
</reference>
<keyword evidence="1" id="KW-1133">Transmembrane helix</keyword>
<dbReference type="OrthoDB" id="405906at2759"/>
<feature type="transmembrane region" description="Helical" evidence="1">
    <location>
        <begin position="121"/>
        <end position="142"/>
    </location>
</feature>
<protein>
    <recommendedName>
        <fullName evidence="2">DUF7703 domain-containing protein</fullName>
    </recommendedName>
</protein>
<evidence type="ECO:0000313" key="3">
    <source>
        <dbReference type="EMBL" id="KAJ5302516.1"/>
    </source>
</evidence>